<evidence type="ECO:0000256" key="6">
    <source>
        <dbReference type="ARBA" id="ARBA00022692"/>
    </source>
</evidence>
<keyword evidence="20" id="KW-0732">Signal</keyword>
<dbReference type="SUPFAM" id="SSF49503">
    <property type="entry name" value="Cupredoxins"/>
    <property type="match status" value="1"/>
</dbReference>
<evidence type="ECO:0000259" key="22">
    <source>
        <dbReference type="PROSITE" id="PS50999"/>
    </source>
</evidence>
<evidence type="ECO:0000259" key="23">
    <source>
        <dbReference type="PROSITE" id="PS51007"/>
    </source>
</evidence>
<dbReference type="InterPro" id="IPR036257">
    <property type="entry name" value="Cyt_c_oxidase_su2_TM_sf"/>
</dbReference>
<dbReference type="PROSITE" id="PS50999">
    <property type="entry name" value="COX2_TM"/>
    <property type="match status" value="1"/>
</dbReference>
<comment type="function">
    <text evidence="14 18">Subunits I and II form the functional core of the enzyme complex. Electrons originating in cytochrome c are transferred via heme a and Cu(A) to the binuclear center formed by heme a3 and Cu(B).</text>
</comment>
<reference evidence="25" key="1">
    <citation type="submission" date="2016-10" db="EMBL/GenBank/DDBJ databases">
        <authorList>
            <person name="Varghese N."/>
            <person name="Submissions S."/>
        </authorList>
    </citation>
    <scope>NUCLEOTIDE SEQUENCE [LARGE SCALE GENOMIC DNA]</scope>
    <source>
        <strain evidence="25">CGMCC 1.6489</strain>
    </source>
</reference>
<dbReference type="GO" id="GO:0004129">
    <property type="term" value="F:cytochrome-c oxidase activity"/>
    <property type="evidence" value="ECO:0007669"/>
    <property type="project" value="UniProtKB-EC"/>
</dbReference>
<dbReference type="PROSITE" id="PS50857">
    <property type="entry name" value="COX2_CUA"/>
    <property type="match status" value="1"/>
</dbReference>
<evidence type="ECO:0000256" key="15">
    <source>
        <dbReference type="ARBA" id="ARBA00047816"/>
    </source>
</evidence>
<evidence type="ECO:0000256" key="17">
    <source>
        <dbReference type="RuleBase" id="RU000456"/>
    </source>
</evidence>
<feature type="domain" description="Cytochrome oxidase subunit II copper A binding" evidence="21">
    <location>
        <begin position="117"/>
        <end position="261"/>
    </location>
</feature>
<keyword evidence="10 19" id="KW-1133">Transmembrane helix</keyword>
<feature type="signal peptide" evidence="20">
    <location>
        <begin position="1"/>
        <end position="23"/>
    </location>
</feature>
<keyword evidence="12 18" id="KW-0186">Copper</keyword>
<dbReference type="InterPro" id="IPR002429">
    <property type="entry name" value="CcO_II-like_C"/>
</dbReference>
<feature type="transmembrane region" description="Helical" evidence="19">
    <location>
        <begin position="88"/>
        <end position="110"/>
    </location>
</feature>
<evidence type="ECO:0000256" key="14">
    <source>
        <dbReference type="ARBA" id="ARBA00024688"/>
    </source>
</evidence>
<dbReference type="InterPro" id="IPR014222">
    <property type="entry name" value="Cyt_c_oxidase_su2"/>
</dbReference>
<dbReference type="Proteomes" id="UP000198762">
    <property type="component" value="Unassembled WGS sequence"/>
</dbReference>
<dbReference type="NCBIfam" id="TIGR02866">
    <property type="entry name" value="CoxB"/>
    <property type="match status" value="1"/>
</dbReference>
<keyword evidence="3 17" id="KW-0813">Transport</keyword>
<feature type="chain" id="PRO_5011715388" description="Cytochrome c oxidase subunit 2" evidence="20">
    <location>
        <begin position="24"/>
        <end position="379"/>
    </location>
</feature>
<evidence type="ECO:0000256" key="12">
    <source>
        <dbReference type="ARBA" id="ARBA00023008"/>
    </source>
</evidence>
<dbReference type="GO" id="GO:0005886">
    <property type="term" value="C:plasma membrane"/>
    <property type="evidence" value="ECO:0007669"/>
    <property type="project" value="UniProtKB-SubCell"/>
</dbReference>
<evidence type="ECO:0000256" key="18">
    <source>
        <dbReference type="RuleBase" id="RU004024"/>
    </source>
</evidence>
<dbReference type="PROSITE" id="PS00078">
    <property type="entry name" value="COX2"/>
    <property type="match status" value="1"/>
</dbReference>
<feature type="domain" description="Cytochrome oxidase subunit II transmembrane region profile" evidence="22">
    <location>
        <begin position="21"/>
        <end position="116"/>
    </location>
</feature>
<keyword evidence="5 17" id="KW-0679">Respiratory chain</keyword>
<evidence type="ECO:0000256" key="8">
    <source>
        <dbReference type="ARBA" id="ARBA00022967"/>
    </source>
</evidence>
<comment type="subcellular location">
    <subcellularLocation>
        <location evidence="17">Cell membrane</location>
        <topology evidence="17">Multi-pass membrane protein</topology>
    </subcellularLocation>
    <subcellularLocation>
        <location evidence="1">Membrane</location>
        <topology evidence="1">Multi-pass membrane protein</topology>
    </subcellularLocation>
</comment>
<keyword evidence="6 17" id="KW-0812">Transmembrane</keyword>
<keyword evidence="25" id="KW-1185">Reference proteome</keyword>
<accession>A0A1I0DHL8</accession>
<evidence type="ECO:0000256" key="20">
    <source>
        <dbReference type="SAM" id="SignalP"/>
    </source>
</evidence>
<dbReference type="Gene3D" id="1.10.760.10">
    <property type="entry name" value="Cytochrome c-like domain"/>
    <property type="match status" value="1"/>
</dbReference>
<evidence type="ECO:0000256" key="11">
    <source>
        <dbReference type="ARBA" id="ARBA00023004"/>
    </source>
</evidence>
<dbReference type="InterPro" id="IPR045187">
    <property type="entry name" value="CcO_II"/>
</dbReference>
<dbReference type="EMBL" id="FOHZ01000007">
    <property type="protein sequence ID" value="SET31142.1"/>
    <property type="molecule type" value="Genomic_DNA"/>
</dbReference>
<dbReference type="InterPro" id="IPR011759">
    <property type="entry name" value="Cyt_c_oxidase_su2_TM_dom"/>
</dbReference>
<dbReference type="STRING" id="430453.SAMN04487962_10735"/>
<dbReference type="InterPro" id="IPR008972">
    <property type="entry name" value="Cupredoxin"/>
</dbReference>
<evidence type="ECO:0000313" key="25">
    <source>
        <dbReference type="Proteomes" id="UP000198762"/>
    </source>
</evidence>
<evidence type="ECO:0000256" key="10">
    <source>
        <dbReference type="ARBA" id="ARBA00022989"/>
    </source>
</evidence>
<evidence type="ECO:0000313" key="24">
    <source>
        <dbReference type="EMBL" id="SET31142.1"/>
    </source>
</evidence>
<evidence type="ECO:0000256" key="7">
    <source>
        <dbReference type="ARBA" id="ARBA00022723"/>
    </source>
</evidence>
<dbReference type="InterPro" id="IPR036909">
    <property type="entry name" value="Cyt_c-like_dom_sf"/>
</dbReference>
<evidence type="ECO:0000256" key="2">
    <source>
        <dbReference type="ARBA" id="ARBA00007866"/>
    </source>
</evidence>
<dbReference type="Pfam" id="PF13442">
    <property type="entry name" value="Cytochrome_CBB3"/>
    <property type="match status" value="1"/>
</dbReference>
<evidence type="ECO:0000256" key="16">
    <source>
        <dbReference type="PROSITE-ProRule" id="PRU00433"/>
    </source>
</evidence>
<dbReference type="PRINTS" id="PR01166">
    <property type="entry name" value="CYCOXIDASEII"/>
</dbReference>
<feature type="domain" description="Cytochrome c" evidence="23">
    <location>
        <begin position="281"/>
        <end position="360"/>
    </location>
</feature>
<dbReference type="PANTHER" id="PTHR22888:SF9">
    <property type="entry name" value="CYTOCHROME C OXIDASE SUBUNIT 2"/>
    <property type="match status" value="1"/>
</dbReference>
<dbReference type="Gene3D" id="2.60.40.420">
    <property type="entry name" value="Cupredoxins - blue copper proteins"/>
    <property type="match status" value="1"/>
</dbReference>
<dbReference type="InterPro" id="IPR001505">
    <property type="entry name" value="Copper_CuA"/>
</dbReference>
<dbReference type="GO" id="GO:0042773">
    <property type="term" value="P:ATP synthesis coupled electron transport"/>
    <property type="evidence" value="ECO:0007669"/>
    <property type="project" value="TreeGrafter"/>
</dbReference>
<organism evidence="24 25">
    <name type="scientific">Marinobacter segnicrescens</name>
    <dbReference type="NCBI Taxonomy" id="430453"/>
    <lineage>
        <taxon>Bacteria</taxon>
        <taxon>Pseudomonadati</taxon>
        <taxon>Pseudomonadota</taxon>
        <taxon>Gammaproteobacteria</taxon>
        <taxon>Pseudomonadales</taxon>
        <taxon>Marinobacteraceae</taxon>
        <taxon>Marinobacter</taxon>
    </lineage>
</organism>
<keyword evidence="9 17" id="KW-0249">Electron transport</keyword>
<evidence type="ECO:0000256" key="13">
    <source>
        <dbReference type="ARBA" id="ARBA00023136"/>
    </source>
</evidence>
<evidence type="ECO:0000256" key="19">
    <source>
        <dbReference type="SAM" id="Phobius"/>
    </source>
</evidence>
<dbReference type="InterPro" id="IPR009056">
    <property type="entry name" value="Cyt_c-like_dom"/>
</dbReference>
<sequence>MHVHVKRAGALIAGTLLSAPALADWTMNMSPGVTETSNQVFDLHMTILWICVVIGVVVFGVMFWSIFAHRKSKGHQPAHFHENTVVEILWTIIPFAILVIMAIPATATLVDMYDTTEAEVDIKVTGYQWRWRYEYLENPGTEGDPEFGFFSNLSTSRDEIYNRMDKNENYLLDVDNPMVVPVGKKVRLLLTANDVIHSWWVPEFAIKKDAIPGFINEVWFKVDEPGIYRGQCTELCGKDHGFMPVVVEAVPEEEYTQWAANLREAAEKERELTQKDWTLEELVERGEGVYATSCAACHGDDGSGGGPFPSLRGTPVVTEDIDAHMDIVVNGVSGTAMQAFGSQLSEADLAAVITYERNAWGNNTGEMVTPKEVFDYKNQ</sequence>
<keyword evidence="7 16" id="KW-0479">Metal-binding</keyword>
<gene>
    <name evidence="24" type="ORF">SAMN04487962_10735</name>
</gene>
<comment type="catalytic activity">
    <reaction evidence="15 18">
        <text>4 Fe(II)-[cytochrome c] + O2 + 8 H(+)(in) = 4 Fe(III)-[cytochrome c] + 2 H2O + 4 H(+)(out)</text>
        <dbReference type="Rhea" id="RHEA:11436"/>
        <dbReference type="Rhea" id="RHEA-COMP:10350"/>
        <dbReference type="Rhea" id="RHEA-COMP:14399"/>
        <dbReference type="ChEBI" id="CHEBI:15377"/>
        <dbReference type="ChEBI" id="CHEBI:15378"/>
        <dbReference type="ChEBI" id="CHEBI:15379"/>
        <dbReference type="ChEBI" id="CHEBI:29033"/>
        <dbReference type="ChEBI" id="CHEBI:29034"/>
        <dbReference type="EC" id="7.1.1.9"/>
    </reaction>
</comment>
<dbReference type="Gene3D" id="1.10.287.90">
    <property type="match status" value="1"/>
</dbReference>
<comment type="cofactor">
    <cofactor evidence="18">
        <name>Cu cation</name>
        <dbReference type="ChEBI" id="CHEBI:23378"/>
    </cofactor>
    <text evidence="18">Binds a copper A center.</text>
</comment>
<dbReference type="PROSITE" id="PS51007">
    <property type="entry name" value="CYTC"/>
    <property type="match status" value="1"/>
</dbReference>
<keyword evidence="11 16" id="KW-0408">Iron</keyword>
<keyword evidence="8" id="KW-1278">Translocase</keyword>
<dbReference type="SUPFAM" id="SSF46626">
    <property type="entry name" value="Cytochrome c"/>
    <property type="match status" value="1"/>
</dbReference>
<keyword evidence="4 16" id="KW-0349">Heme</keyword>
<dbReference type="AlphaFoldDB" id="A0A1I0DHL8"/>
<evidence type="ECO:0000259" key="21">
    <source>
        <dbReference type="PROSITE" id="PS50857"/>
    </source>
</evidence>
<evidence type="ECO:0000256" key="5">
    <source>
        <dbReference type="ARBA" id="ARBA00022660"/>
    </source>
</evidence>
<dbReference type="Pfam" id="PF00116">
    <property type="entry name" value="COX2"/>
    <property type="match status" value="1"/>
</dbReference>
<dbReference type="GO" id="GO:0005507">
    <property type="term" value="F:copper ion binding"/>
    <property type="evidence" value="ECO:0007669"/>
    <property type="project" value="InterPro"/>
</dbReference>
<evidence type="ECO:0000256" key="4">
    <source>
        <dbReference type="ARBA" id="ARBA00022617"/>
    </source>
</evidence>
<evidence type="ECO:0000256" key="9">
    <source>
        <dbReference type="ARBA" id="ARBA00022982"/>
    </source>
</evidence>
<comment type="similarity">
    <text evidence="2 17">Belongs to the cytochrome c oxidase subunit 2 family.</text>
</comment>
<dbReference type="GO" id="GO:0020037">
    <property type="term" value="F:heme binding"/>
    <property type="evidence" value="ECO:0007669"/>
    <property type="project" value="InterPro"/>
</dbReference>
<dbReference type="RefSeq" id="WP_091851005.1">
    <property type="nucleotide sequence ID" value="NZ_FOHZ01000007.1"/>
</dbReference>
<dbReference type="Pfam" id="PF02790">
    <property type="entry name" value="COX2_TM"/>
    <property type="match status" value="1"/>
</dbReference>
<protein>
    <recommendedName>
        <fullName evidence="18">Cytochrome c oxidase subunit 2</fullName>
        <ecNumber evidence="18">7.1.1.9</ecNumber>
    </recommendedName>
</protein>
<dbReference type="EC" id="7.1.1.9" evidence="18"/>
<dbReference type="OrthoDB" id="9781261at2"/>
<dbReference type="SUPFAM" id="SSF81464">
    <property type="entry name" value="Cytochrome c oxidase subunit II-like, transmembrane region"/>
    <property type="match status" value="1"/>
</dbReference>
<evidence type="ECO:0000256" key="3">
    <source>
        <dbReference type="ARBA" id="ARBA00022448"/>
    </source>
</evidence>
<feature type="transmembrane region" description="Helical" evidence="19">
    <location>
        <begin position="47"/>
        <end position="67"/>
    </location>
</feature>
<name>A0A1I0DHL8_9GAMM</name>
<dbReference type="GO" id="GO:0016491">
    <property type="term" value="F:oxidoreductase activity"/>
    <property type="evidence" value="ECO:0007669"/>
    <property type="project" value="InterPro"/>
</dbReference>
<keyword evidence="13 19" id="KW-0472">Membrane</keyword>
<dbReference type="PANTHER" id="PTHR22888">
    <property type="entry name" value="CYTOCHROME C OXIDASE, SUBUNIT II"/>
    <property type="match status" value="1"/>
</dbReference>
<evidence type="ECO:0000256" key="1">
    <source>
        <dbReference type="ARBA" id="ARBA00004141"/>
    </source>
</evidence>
<proteinExistence type="inferred from homology"/>